<feature type="signal peptide" evidence="2">
    <location>
        <begin position="1"/>
        <end position="28"/>
    </location>
</feature>
<reference evidence="3 4" key="5">
    <citation type="journal article" date="2010" name="Appl. Environ. Microbiol.">
        <title>phrR-like gene praR of Azorhizobium caulinodans ORS571 is essential for symbiosis with Sesbania rostrata and is involved in expression of reb genes.</title>
        <authorList>
            <person name="Akiba N."/>
            <person name="Aono T."/>
            <person name="Toyazaki H."/>
            <person name="Sato S."/>
            <person name="Oyaizu H."/>
        </authorList>
    </citation>
    <scope>NUCLEOTIDE SEQUENCE [LARGE SCALE GENOMIC DNA]</scope>
    <source>
        <strain evidence="4">ATCC 43989 / DSM 5975 / JCM 20966 / LMG 6465 / NBRC 14845 / NCIMB 13405 / ORS 571</strain>
    </source>
</reference>
<reference evidence="3 4" key="6">
    <citation type="journal article" date="2011" name="Appl. Environ. Microbiol.">
        <title>Involvement of the azorhizobial chromosome partition gene (parA) in the onset of bacteroid differentiation during Sesbania rostrata stem nodule development.</title>
        <authorList>
            <person name="Liu CT."/>
            <person name="Lee KB."/>
            <person name="Wang YS."/>
            <person name="Peng MH."/>
            <person name="Lee KT."/>
            <person name="Suzuki S."/>
            <person name="Suzuki T."/>
            <person name="Oyaizu H."/>
        </authorList>
    </citation>
    <scope>NUCLEOTIDE SEQUENCE [LARGE SCALE GENOMIC DNA]</scope>
    <source>
        <strain evidence="4">ATCC 43989 / DSM 5975 / JCM 20966 / LMG 6465 / NBRC 14845 / NCIMB 13405 / ORS 571</strain>
    </source>
</reference>
<reference evidence="4" key="2">
    <citation type="submission" date="2007-04" db="EMBL/GenBank/DDBJ databases">
        <title>Complete genome sequence of the nitrogen-fixing bacterium Azorhizobium caulinodans ORS571.</title>
        <authorList>
            <person name="Lee K.B."/>
            <person name="Backer P.D."/>
            <person name="Aono T."/>
            <person name="Liu C.T."/>
            <person name="Suzuki S."/>
            <person name="Suzuki T."/>
            <person name="Kaneko T."/>
            <person name="Yamada M."/>
            <person name="Tabata S."/>
            <person name="Kupfer D.M."/>
            <person name="Najar F.Z."/>
            <person name="Wiley G.B."/>
            <person name="Roe B."/>
            <person name="Binnewies T."/>
            <person name="Ussery D."/>
            <person name="Vereecke D."/>
            <person name="Gevers D."/>
            <person name="Holsters M."/>
            <person name="Oyaizu H."/>
        </authorList>
    </citation>
    <scope>NUCLEOTIDE SEQUENCE [LARGE SCALE GENOMIC DNA]</scope>
    <source>
        <strain evidence="4">ATCC 43989 / DSM 5975 / JCM 20966 / LMG 6465 / NBRC 14845 / NCIMB 13405 / ORS 571</strain>
    </source>
</reference>
<organism evidence="3 4">
    <name type="scientific">Azorhizobium caulinodans (strain ATCC 43989 / DSM 5975 / JCM 20966 / LMG 6465 / NBRC 14845 / NCIMB 13405 / ORS 571)</name>
    <dbReference type="NCBI Taxonomy" id="438753"/>
    <lineage>
        <taxon>Bacteria</taxon>
        <taxon>Pseudomonadati</taxon>
        <taxon>Pseudomonadota</taxon>
        <taxon>Alphaproteobacteria</taxon>
        <taxon>Hyphomicrobiales</taxon>
        <taxon>Xanthobacteraceae</taxon>
        <taxon>Azorhizobium</taxon>
    </lineage>
</organism>
<feature type="region of interest" description="Disordered" evidence="1">
    <location>
        <begin position="27"/>
        <end position="51"/>
    </location>
</feature>
<dbReference type="KEGG" id="azc:AZC_1629"/>
<gene>
    <name evidence="3" type="ordered locus">AZC_1629</name>
</gene>
<feature type="chain" id="PRO_5002720849" description="WxL domain-containing protein" evidence="2">
    <location>
        <begin position="29"/>
        <end position="229"/>
    </location>
</feature>
<accession>A8I3L5</accession>
<evidence type="ECO:0008006" key="5">
    <source>
        <dbReference type="Google" id="ProtNLM"/>
    </source>
</evidence>
<dbReference type="HOGENOM" id="CLU_1207824_0_0_5"/>
<reference evidence="3 4" key="3">
    <citation type="journal article" date="2008" name="BMC Genomics">
        <title>The genome of the versatile nitrogen fixer Azorhizobium caulinodans ORS571.</title>
        <authorList>
            <person name="Lee KB."/>
            <person name="Backer P.D."/>
            <person name="Aono T."/>
            <person name="Liu CT."/>
            <person name="Suzuki S."/>
            <person name="Suzuki T."/>
            <person name="Kaneko T."/>
            <person name="Yamada M."/>
            <person name="Tabata S."/>
            <person name="Kupfer D.M."/>
            <person name="Najar F.Z."/>
            <person name="Wiley G.B."/>
            <person name="Roe B."/>
            <person name="Binnewies T.T."/>
            <person name="Ussery D.W."/>
            <person name="D'Haeze W."/>
            <person name="Herder J.D."/>
            <person name="Gevers D."/>
            <person name="Vereecke D."/>
            <person name="Holsters M."/>
            <person name="Oyaizu H."/>
        </authorList>
    </citation>
    <scope>NUCLEOTIDE SEQUENCE [LARGE SCALE GENOMIC DNA]</scope>
    <source>
        <strain evidence="4">ATCC 43989 / DSM 5975 / JCM 20966 / LMG 6465 / NBRC 14845 / NCIMB 13405 / ORS 571</strain>
    </source>
</reference>
<name>A8I3L5_AZOC5</name>
<feature type="compositionally biased region" description="Basic and acidic residues" evidence="1">
    <location>
        <begin position="27"/>
        <end position="41"/>
    </location>
</feature>
<reference evidence="3 4" key="1">
    <citation type="journal article" date="2007" name="Appl. Environ. Microbiol.">
        <title>Rhizobial factors required for stem nodule maturation and maintenance in Sesbania rostrata-Azorhizobium caulinodans ORS571 symbiosis.</title>
        <authorList>
            <person name="Suzuki S."/>
            <person name="Aono T."/>
            <person name="Lee KB."/>
            <person name="Suzuki T."/>
            <person name="Liu CT."/>
            <person name="Miwa H."/>
            <person name="Wakao S."/>
            <person name="Iki T."/>
            <person name="Oyaizu H."/>
        </authorList>
    </citation>
    <scope>NUCLEOTIDE SEQUENCE [LARGE SCALE GENOMIC DNA]</scope>
    <source>
        <strain evidence="4">ATCC 43989 / DSM 5975 / JCM 20966 / LMG 6465 / NBRC 14845 / NCIMB 13405 / ORS 571</strain>
    </source>
</reference>
<proteinExistence type="predicted"/>
<sequence>MRPQEFMATRAIGMAALALVMAGATARADDGKTSINREVKSDGSSSVNVSSTPGWLDGASYGVDMSLAAQPSTTVQPAKPLPWTQPDSSSAAAWAKVNVPTNTDVLPWSQTTVEMRVDPTQNQGKVGTTFSRDMKVTDHMTASVNDSYSMVRNSDNASVVETGKSLSLKLDDFGTTFSVGATNTVGDKAWLPSASAEQKLIGPLSVTTSVADTGSEINKSITAGFKSKW</sequence>
<dbReference type="AlphaFoldDB" id="A8I3L5"/>
<evidence type="ECO:0000256" key="1">
    <source>
        <dbReference type="SAM" id="MobiDB-lite"/>
    </source>
</evidence>
<dbReference type="eggNOG" id="ENOG5033KXI">
    <property type="taxonomic scope" value="Bacteria"/>
</dbReference>
<keyword evidence="4" id="KW-1185">Reference proteome</keyword>
<feature type="compositionally biased region" description="Low complexity" evidence="1">
    <location>
        <begin position="42"/>
        <end position="51"/>
    </location>
</feature>
<evidence type="ECO:0000313" key="3">
    <source>
        <dbReference type="EMBL" id="BAF87627.1"/>
    </source>
</evidence>
<evidence type="ECO:0000256" key="2">
    <source>
        <dbReference type="SAM" id="SignalP"/>
    </source>
</evidence>
<dbReference type="Proteomes" id="UP000000270">
    <property type="component" value="Chromosome"/>
</dbReference>
<protein>
    <recommendedName>
        <fullName evidence="5">WxL domain-containing protein</fullName>
    </recommendedName>
</protein>
<evidence type="ECO:0000313" key="4">
    <source>
        <dbReference type="Proteomes" id="UP000000270"/>
    </source>
</evidence>
<dbReference type="EMBL" id="AP009384">
    <property type="protein sequence ID" value="BAF87627.1"/>
    <property type="molecule type" value="Genomic_DNA"/>
</dbReference>
<reference evidence="3 4" key="4">
    <citation type="journal article" date="2009" name="Appl. Environ. Microbiol.">
        <title>Comparative genome-wide transcriptional profiling of Azorhizobium caulinodans ORS571 grown under free-living and symbiotic conditions.</title>
        <authorList>
            <person name="Tsukada S."/>
            <person name="Aono T."/>
            <person name="Akiba N."/>
            <person name="Lee KB."/>
            <person name="Liu CT."/>
            <person name="Toyazaki H."/>
            <person name="Oyaizu H."/>
        </authorList>
    </citation>
    <scope>NUCLEOTIDE SEQUENCE [LARGE SCALE GENOMIC DNA]</scope>
    <source>
        <strain evidence="4">ATCC 43989 / DSM 5975 / JCM 20966 / LMG 6465 / NBRC 14845 / NCIMB 13405 / ORS 571</strain>
    </source>
</reference>
<keyword evidence="2" id="KW-0732">Signal</keyword>